<dbReference type="AlphaFoldDB" id="A0A0V1MHC1"/>
<protein>
    <submittedName>
        <fullName evidence="1">Uncharacterized protein</fullName>
    </submittedName>
</protein>
<comment type="caution">
    <text evidence="1">The sequence shown here is derived from an EMBL/GenBank/DDBJ whole genome shotgun (WGS) entry which is preliminary data.</text>
</comment>
<name>A0A0V1MHC1_9BILA</name>
<evidence type="ECO:0000313" key="1">
    <source>
        <dbReference type="EMBL" id="KRZ71191.1"/>
    </source>
</evidence>
<evidence type="ECO:0000313" key="2">
    <source>
        <dbReference type="Proteomes" id="UP000054843"/>
    </source>
</evidence>
<proteinExistence type="predicted"/>
<reference evidence="1 2" key="1">
    <citation type="submission" date="2015-01" db="EMBL/GenBank/DDBJ databases">
        <title>Evolution of Trichinella species and genotypes.</title>
        <authorList>
            <person name="Korhonen P.K."/>
            <person name="Edoardo P."/>
            <person name="Giuseppe L.R."/>
            <person name="Gasser R.B."/>
        </authorList>
    </citation>
    <scope>NUCLEOTIDE SEQUENCE [LARGE SCALE GENOMIC DNA]</scope>
    <source>
        <strain evidence="1">ISS1980</strain>
    </source>
</reference>
<dbReference type="EMBL" id="JYDO01000100">
    <property type="protein sequence ID" value="KRZ71191.1"/>
    <property type="molecule type" value="Genomic_DNA"/>
</dbReference>
<organism evidence="1 2">
    <name type="scientific">Trichinella papuae</name>
    <dbReference type="NCBI Taxonomy" id="268474"/>
    <lineage>
        <taxon>Eukaryota</taxon>
        <taxon>Metazoa</taxon>
        <taxon>Ecdysozoa</taxon>
        <taxon>Nematoda</taxon>
        <taxon>Enoplea</taxon>
        <taxon>Dorylaimia</taxon>
        <taxon>Trichinellida</taxon>
        <taxon>Trichinellidae</taxon>
        <taxon>Trichinella</taxon>
    </lineage>
</organism>
<accession>A0A0V1MHC1</accession>
<gene>
    <name evidence="1" type="ORF">T10_6652</name>
</gene>
<sequence>MQSMQIISFSVTREIRFHWRAACGPRAMLWTALMLIVATLHDLHEIFLQWNNITIQLNLIRNLLPILHFSAKRCPFAEMQFDNSALNGRDVRVRIL</sequence>
<dbReference type="OrthoDB" id="10295640at2759"/>
<dbReference type="Proteomes" id="UP000054843">
    <property type="component" value="Unassembled WGS sequence"/>
</dbReference>
<keyword evidence="2" id="KW-1185">Reference proteome</keyword>